<dbReference type="Proteomes" id="UP000696280">
    <property type="component" value="Unassembled WGS sequence"/>
</dbReference>
<dbReference type="AlphaFoldDB" id="A0A9N9L657"/>
<evidence type="ECO:0000313" key="2">
    <source>
        <dbReference type="Proteomes" id="UP000696280"/>
    </source>
</evidence>
<reference evidence="1" key="1">
    <citation type="submission" date="2021-07" db="EMBL/GenBank/DDBJ databases">
        <authorList>
            <person name="Durling M."/>
        </authorList>
    </citation>
    <scope>NUCLEOTIDE SEQUENCE</scope>
</reference>
<dbReference type="EMBL" id="CAJVRL010000090">
    <property type="protein sequence ID" value="CAG8959251.1"/>
    <property type="molecule type" value="Genomic_DNA"/>
</dbReference>
<organism evidence="1 2">
    <name type="scientific">Hymenoscyphus fraxineus</name>
    <dbReference type="NCBI Taxonomy" id="746836"/>
    <lineage>
        <taxon>Eukaryota</taxon>
        <taxon>Fungi</taxon>
        <taxon>Dikarya</taxon>
        <taxon>Ascomycota</taxon>
        <taxon>Pezizomycotina</taxon>
        <taxon>Leotiomycetes</taxon>
        <taxon>Helotiales</taxon>
        <taxon>Helotiaceae</taxon>
        <taxon>Hymenoscyphus</taxon>
    </lineage>
</organism>
<name>A0A9N9L657_9HELO</name>
<proteinExistence type="predicted"/>
<keyword evidence="2" id="KW-1185">Reference proteome</keyword>
<comment type="caution">
    <text evidence="1">The sequence shown here is derived from an EMBL/GenBank/DDBJ whole genome shotgun (WGS) entry which is preliminary data.</text>
</comment>
<accession>A0A9N9L657</accession>
<sequence length="205" mass="22443">MDESWTSVTRNPSAFRLLAFLIERWPRTAHEGPSNEPPRPNRTTRTLFTQPPFFPTMWACKPVCTYSPSSLFGLLGLQGVSQSVSQPGLSEADVQVGGRKSFPSIHPSIHPSKIALGASQLVNTPTSPAAQLNSLVPTLLQIGLPTMQAFHLFSFMNLDQGPPILTCDTATSNRTNAPSIHNITLHPSAFPLFQNEHEGNQFLEI</sequence>
<protein>
    <submittedName>
        <fullName evidence="1">Uncharacterized protein</fullName>
    </submittedName>
</protein>
<evidence type="ECO:0000313" key="1">
    <source>
        <dbReference type="EMBL" id="CAG8959251.1"/>
    </source>
</evidence>
<gene>
    <name evidence="1" type="ORF">HYFRA_00012609</name>
</gene>